<keyword evidence="16" id="KW-0057">Aromatic amino acid biosynthesis</keyword>
<evidence type="ECO:0000256" key="5">
    <source>
        <dbReference type="ARBA" id="ARBA00004496"/>
    </source>
</evidence>
<sequence length="337" mass="37982">MKLNVDLENHSYPIYIERNAIQKVHEYIPVSRKIAIITDTGVPEKWVNIVKQQCPDSFVCTIPQGEPSKCFDQYKKLLEEMISHNMSRKDAIIALGGGVVGDLAGFVAASYMRGIDFYNIPTTVLSQVDSSVGGKVAIDMGSYKNIVGAFWQPKTVIIDPNVLSTLSLRQQHNGLCEALKMGLILDDHLVSLFEQETLDIDAIITRSIELKRDVVQQDERESNLRKILNFGHTIGHAIESAYGLNTYLHGECVAMGMLFFIEDETLKQRVLNIYKKLDLPQVPDYDTATLLEYVTHDKKSSHNTVSTILVKQSGSYIIKELSFKEIQEVLERGPYEK</sequence>
<reference evidence="22 23" key="1">
    <citation type="submission" date="2018-08" db="EMBL/GenBank/DDBJ databases">
        <title>A genome reference for cultivated species of the human gut microbiota.</title>
        <authorList>
            <person name="Zou Y."/>
            <person name="Xue W."/>
            <person name="Luo G."/>
        </authorList>
    </citation>
    <scope>NUCLEOTIDE SEQUENCE [LARGE SCALE GENOMIC DNA]</scope>
    <source>
        <strain evidence="22 23">AF15-20</strain>
    </source>
</reference>
<dbReference type="GO" id="GO:0005737">
    <property type="term" value="C:cytoplasm"/>
    <property type="evidence" value="ECO:0007669"/>
    <property type="project" value="UniProtKB-SubCell"/>
</dbReference>
<organism evidence="22 23">
    <name type="scientific">Holdemanella biformis</name>
    <dbReference type="NCBI Taxonomy" id="1735"/>
    <lineage>
        <taxon>Bacteria</taxon>
        <taxon>Bacillati</taxon>
        <taxon>Bacillota</taxon>
        <taxon>Erysipelotrichia</taxon>
        <taxon>Erysipelotrichales</taxon>
        <taxon>Erysipelotrichaceae</taxon>
        <taxon>Holdemanella</taxon>
    </lineage>
</organism>
<dbReference type="AlphaFoldDB" id="A0A395W6Z1"/>
<comment type="subcellular location">
    <subcellularLocation>
        <location evidence="5">Cytoplasm</location>
    </subcellularLocation>
</comment>
<name>A0A395W6Z1_9FIRM</name>
<comment type="cofactor">
    <cofactor evidence="2">
        <name>NAD(+)</name>
        <dbReference type="ChEBI" id="CHEBI:57540"/>
    </cofactor>
</comment>
<evidence type="ECO:0000256" key="16">
    <source>
        <dbReference type="ARBA" id="ARBA00023141"/>
    </source>
</evidence>
<comment type="catalytic activity">
    <reaction evidence="1">
        <text>7-phospho-2-dehydro-3-deoxy-D-arabino-heptonate = 3-dehydroquinate + phosphate</text>
        <dbReference type="Rhea" id="RHEA:21968"/>
        <dbReference type="ChEBI" id="CHEBI:32364"/>
        <dbReference type="ChEBI" id="CHEBI:43474"/>
        <dbReference type="ChEBI" id="CHEBI:58394"/>
        <dbReference type="EC" id="4.2.3.4"/>
    </reaction>
</comment>
<dbReference type="PIRSF" id="PIRSF001455">
    <property type="entry name" value="DHQ_synth"/>
    <property type="match status" value="1"/>
</dbReference>
<proteinExistence type="inferred from homology"/>
<keyword evidence="11" id="KW-0028">Amino-acid biosynthesis</keyword>
<evidence type="ECO:0000256" key="1">
    <source>
        <dbReference type="ARBA" id="ARBA00001393"/>
    </source>
</evidence>
<dbReference type="PANTHER" id="PTHR43622:SF7">
    <property type="entry name" value="3-DEHYDROQUINATE SYNTHASE, CHLOROPLASTIC"/>
    <property type="match status" value="1"/>
</dbReference>
<keyword evidence="12" id="KW-0479">Metal-binding</keyword>
<evidence type="ECO:0000256" key="18">
    <source>
        <dbReference type="ARBA" id="ARBA00023285"/>
    </source>
</evidence>
<keyword evidence="13" id="KW-0547">Nucleotide-binding</keyword>
<dbReference type="GeneID" id="66580706"/>
<evidence type="ECO:0000256" key="9">
    <source>
        <dbReference type="ARBA" id="ARBA00017684"/>
    </source>
</evidence>
<evidence type="ECO:0000259" key="20">
    <source>
        <dbReference type="Pfam" id="PF01761"/>
    </source>
</evidence>
<evidence type="ECO:0000256" key="7">
    <source>
        <dbReference type="ARBA" id="ARBA00005412"/>
    </source>
</evidence>
<evidence type="ECO:0000256" key="19">
    <source>
        <dbReference type="NCBIfam" id="TIGR01357"/>
    </source>
</evidence>
<accession>A0A395W6Z1</accession>
<evidence type="ECO:0000259" key="21">
    <source>
        <dbReference type="Pfam" id="PF24621"/>
    </source>
</evidence>
<dbReference type="Proteomes" id="UP000265489">
    <property type="component" value="Unassembled WGS sequence"/>
</dbReference>
<dbReference type="Pfam" id="PF01761">
    <property type="entry name" value="DHQ_synthase"/>
    <property type="match status" value="1"/>
</dbReference>
<gene>
    <name evidence="22" type="primary">aroB</name>
    <name evidence="22" type="ORF">DWW32_12255</name>
</gene>
<feature type="domain" description="3-dehydroquinate synthase C-terminal" evidence="21">
    <location>
        <begin position="174"/>
        <end position="300"/>
    </location>
</feature>
<comment type="pathway">
    <text evidence="6">Metabolic intermediate biosynthesis; chorismate biosynthesis; chorismate from D-erythrose 4-phosphate and phosphoenolpyruvate: step 2/7.</text>
</comment>
<dbReference type="GO" id="GO:0009423">
    <property type="term" value="P:chorismate biosynthetic process"/>
    <property type="evidence" value="ECO:0007669"/>
    <property type="project" value="UniProtKB-UniRule"/>
</dbReference>
<dbReference type="RefSeq" id="WP_118325939.1">
    <property type="nucleotide sequence ID" value="NZ_CATXNH010000003.1"/>
</dbReference>
<evidence type="ECO:0000256" key="11">
    <source>
        <dbReference type="ARBA" id="ARBA00022605"/>
    </source>
</evidence>
<keyword evidence="15" id="KW-0520">NAD</keyword>
<evidence type="ECO:0000256" key="4">
    <source>
        <dbReference type="ARBA" id="ARBA00001947"/>
    </source>
</evidence>
<dbReference type="EC" id="4.2.3.4" evidence="8 19"/>
<dbReference type="InterPro" id="IPR030963">
    <property type="entry name" value="DHQ_synth_fam"/>
</dbReference>
<dbReference type="CDD" id="cd08195">
    <property type="entry name" value="DHQS"/>
    <property type="match status" value="1"/>
</dbReference>
<evidence type="ECO:0000256" key="17">
    <source>
        <dbReference type="ARBA" id="ARBA00023239"/>
    </source>
</evidence>
<evidence type="ECO:0000256" key="6">
    <source>
        <dbReference type="ARBA" id="ARBA00004661"/>
    </source>
</evidence>
<comment type="cofactor">
    <cofactor evidence="4">
        <name>Zn(2+)</name>
        <dbReference type="ChEBI" id="CHEBI:29105"/>
    </cofactor>
</comment>
<dbReference type="Gene3D" id="1.20.1090.10">
    <property type="entry name" value="Dehydroquinate synthase-like - alpha domain"/>
    <property type="match status" value="1"/>
</dbReference>
<dbReference type="InterPro" id="IPR016037">
    <property type="entry name" value="DHQ_synth_AroB"/>
</dbReference>
<dbReference type="InterPro" id="IPR056179">
    <property type="entry name" value="DHQS_C"/>
</dbReference>
<feature type="domain" description="3-dehydroquinate synthase N-terminal" evidence="20">
    <location>
        <begin position="60"/>
        <end position="171"/>
    </location>
</feature>
<evidence type="ECO:0000313" key="23">
    <source>
        <dbReference type="Proteomes" id="UP000265489"/>
    </source>
</evidence>
<dbReference type="EMBL" id="QRYQ01000036">
    <property type="protein sequence ID" value="RGU89041.1"/>
    <property type="molecule type" value="Genomic_DNA"/>
</dbReference>
<evidence type="ECO:0000313" key="22">
    <source>
        <dbReference type="EMBL" id="RGU89041.1"/>
    </source>
</evidence>
<dbReference type="GO" id="GO:0046872">
    <property type="term" value="F:metal ion binding"/>
    <property type="evidence" value="ECO:0007669"/>
    <property type="project" value="UniProtKB-KW"/>
</dbReference>
<dbReference type="NCBIfam" id="TIGR01357">
    <property type="entry name" value="aroB"/>
    <property type="match status" value="1"/>
</dbReference>
<keyword evidence="17 22" id="KW-0456">Lyase</keyword>
<dbReference type="GO" id="GO:0008652">
    <property type="term" value="P:amino acid biosynthetic process"/>
    <property type="evidence" value="ECO:0007669"/>
    <property type="project" value="UniProtKB-KW"/>
</dbReference>
<dbReference type="InterPro" id="IPR050071">
    <property type="entry name" value="Dehydroquinate_synthase"/>
</dbReference>
<dbReference type="FunFam" id="3.40.50.1970:FF:000007">
    <property type="entry name" value="Pentafunctional AROM polypeptide"/>
    <property type="match status" value="1"/>
</dbReference>
<dbReference type="GO" id="GO:0009073">
    <property type="term" value="P:aromatic amino acid family biosynthetic process"/>
    <property type="evidence" value="ECO:0007669"/>
    <property type="project" value="UniProtKB-KW"/>
</dbReference>
<evidence type="ECO:0000256" key="3">
    <source>
        <dbReference type="ARBA" id="ARBA00001941"/>
    </source>
</evidence>
<comment type="similarity">
    <text evidence="7">Belongs to the sugar phosphate cyclases superfamily. Dehydroquinate synthase family.</text>
</comment>
<dbReference type="Gene3D" id="3.40.50.1970">
    <property type="match status" value="1"/>
</dbReference>
<evidence type="ECO:0000256" key="15">
    <source>
        <dbReference type="ARBA" id="ARBA00023027"/>
    </source>
</evidence>
<protein>
    <recommendedName>
        <fullName evidence="9 19">3-dehydroquinate synthase</fullName>
        <ecNumber evidence="8 19">4.2.3.4</ecNumber>
    </recommendedName>
</protein>
<evidence type="ECO:0000256" key="12">
    <source>
        <dbReference type="ARBA" id="ARBA00022723"/>
    </source>
</evidence>
<keyword evidence="14" id="KW-0862">Zinc</keyword>
<evidence type="ECO:0000256" key="8">
    <source>
        <dbReference type="ARBA" id="ARBA00013031"/>
    </source>
</evidence>
<evidence type="ECO:0000256" key="14">
    <source>
        <dbReference type="ARBA" id="ARBA00022833"/>
    </source>
</evidence>
<dbReference type="Pfam" id="PF24621">
    <property type="entry name" value="DHQS_C"/>
    <property type="match status" value="1"/>
</dbReference>
<evidence type="ECO:0000256" key="10">
    <source>
        <dbReference type="ARBA" id="ARBA00022490"/>
    </source>
</evidence>
<dbReference type="PANTHER" id="PTHR43622">
    <property type="entry name" value="3-DEHYDROQUINATE SYNTHASE"/>
    <property type="match status" value="1"/>
</dbReference>
<dbReference type="SUPFAM" id="SSF56796">
    <property type="entry name" value="Dehydroquinate synthase-like"/>
    <property type="match status" value="1"/>
</dbReference>
<dbReference type="GO" id="GO:0003856">
    <property type="term" value="F:3-dehydroquinate synthase activity"/>
    <property type="evidence" value="ECO:0007669"/>
    <property type="project" value="UniProtKB-UniRule"/>
</dbReference>
<comment type="cofactor">
    <cofactor evidence="3">
        <name>Co(2+)</name>
        <dbReference type="ChEBI" id="CHEBI:48828"/>
    </cofactor>
</comment>
<keyword evidence="10" id="KW-0963">Cytoplasm</keyword>
<dbReference type="InterPro" id="IPR030960">
    <property type="entry name" value="DHQS/DOIS_N"/>
</dbReference>
<keyword evidence="18" id="KW-0170">Cobalt</keyword>
<evidence type="ECO:0000256" key="13">
    <source>
        <dbReference type="ARBA" id="ARBA00022741"/>
    </source>
</evidence>
<evidence type="ECO:0000256" key="2">
    <source>
        <dbReference type="ARBA" id="ARBA00001911"/>
    </source>
</evidence>
<comment type="caution">
    <text evidence="22">The sequence shown here is derived from an EMBL/GenBank/DDBJ whole genome shotgun (WGS) entry which is preliminary data.</text>
</comment>
<dbReference type="GO" id="GO:0000166">
    <property type="term" value="F:nucleotide binding"/>
    <property type="evidence" value="ECO:0007669"/>
    <property type="project" value="UniProtKB-KW"/>
</dbReference>